<reference evidence="3" key="1">
    <citation type="submission" date="2018-04" db="EMBL/GenBank/DDBJ databases">
        <title>WGS assembly of Panicum hallii.</title>
        <authorList>
            <person name="Lovell J."/>
            <person name="Jenkins J."/>
            <person name="Lowry D."/>
            <person name="Mamidi S."/>
            <person name="Sreedasyam A."/>
            <person name="Weng X."/>
            <person name="Barry K."/>
            <person name="Bonette J."/>
            <person name="Campitelli B."/>
            <person name="Daum C."/>
            <person name="Gordon S."/>
            <person name="Gould B."/>
            <person name="Lipzen A."/>
            <person name="Macqueen A."/>
            <person name="Palacio-Mejia J."/>
            <person name="Plott C."/>
            <person name="Shakirov E."/>
            <person name="Shu S."/>
            <person name="Yoshinaga Y."/>
            <person name="Zane M."/>
            <person name="Rokhsar D."/>
            <person name="Grimwood J."/>
            <person name="Schmutz J."/>
            <person name="Juenger T."/>
        </authorList>
    </citation>
    <scope>NUCLEOTIDE SEQUENCE [LARGE SCALE GENOMIC DNA]</scope>
    <source>
        <strain evidence="3">FIL2</strain>
    </source>
</reference>
<feature type="region of interest" description="Disordered" evidence="1">
    <location>
        <begin position="73"/>
        <end position="96"/>
    </location>
</feature>
<accession>A0A2T8KUK5</accession>
<dbReference type="EMBL" id="CM008046">
    <property type="protein sequence ID" value="PVH65822.1"/>
    <property type="molecule type" value="Genomic_DNA"/>
</dbReference>
<evidence type="ECO:0000256" key="2">
    <source>
        <dbReference type="SAM" id="SignalP"/>
    </source>
</evidence>
<keyword evidence="2" id="KW-0732">Signal</keyword>
<protein>
    <submittedName>
        <fullName evidence="3">Uncharacterized protein</fullName>
    </submittedName>
</protein>
<gene>
    <name evidence="3" type="ORF">PAHAL_1G084900</name>
</gene>
<evidence type="ECO:0000256" key="1">
    <source>
        <dbReference type="SAM" id="MobiDB-lite"/>
    </source>
</evidence>
<dbReference type="Gramene" id="PVH65822">
    <property type="protein sequence ID" value="PVH65822"/>
    <property type="gene ID" value="PAHAL_1G084900"/>
</dbReference>
<evidence type="ECO:0000313" key="3">
    <source>
        <dbReference type="EMBL" id="PVH65822.1"/>
    </source>
</evidence>
<name>A0A2T8KUK5_9POAL</name>
<feature type="signal peptide" evidence="2">
    <location>
        <begin position="1"/>
        <end position="33"/>
    </location>
</feature>
<dbReference type="Proteomes" id="UP000243499">
    <property type="component" value="Chromosome 1"/>
</dbReference>
<feature type="chain" id="PRO_5015434205" evidence="2">
    <location>
        <begin position="34"/>
        <end position="96"/>
    </location>
</feature>
<sequence>MAMAAHACAYRFCKAVLVLYMLLPLFLLNPLSARQEVVDGKWDGTVADSDVQGGHGLILGRSTRRALNVVPKDPEGGPGCCHPIRINSGPHGRPGN</sequence>
<proteinExistence type="predicted"/>
<dbReference type="AlphaFoldDB" id="A0A2T8KUK5"/>
<organism evidence="3">
    <name type="scientific">Panicum hallii</name>
    <dbReference type="NCBI Taxonomy" id="206008"/>
    <lineage>
        <taxon>Eukaryota</taxon>
        <taxon>Viridiplantae</taxon>
        <taxon>Streptophyta</taxon>
        <taxon>Embryophyta</taxon>
        <taxon>Tracheophyta</taxon>
        <taxon>Spermatophyta</taxon>
        <taxon>Magnoliopsida</taxon>
        <taxon>Liliopsida</taxon>
        <taxon>Poales</taxon>
        <taxon>Poaceae</taxon>
        <taxon>PACMAD clade</taxon>
        <taxon>Panicoideae</taxon>
        <taxon>Panicodae</taxon>
        <taxon>Paniceae</taxon>
        <taxon>Panicinae</taxon>
        <taxon>Panicum</taxon>
        <taxon>Panicum sect. Panicum</taxon>
    </lineage>
</organism>